<dbReference type="Gene3D" id="2.120.10.30">
    <property type="entry name" value="TolB, C-terminal domain"/>
    <property type="match status" value="1"/>
</dbReference>
<evidence type="ECO:0000313" key="4">
    <source>
        <dbReference type="Proteomes" id="UP000260823"/>
    </source>
</evidence>
<proteinExistence type="predicted"/>
<gene>
    <name evidence="3" type="ORF">DYU05_02910</name>
</gene>
<dbReference type="EMBL" id="QWDE01000001">
    <property type="protein sequence ID" value="RFZ86038.1"/>
    <property type="molecule type" value="Genomic_DNA"/>
</dbReference>
<dbReference type="AlphaFoldDB" id="A0A3E2NYD1"/>
<dbReference type="PANTHER" id="PTHR10009:SF18">
    <property type="entry name" value="PROTEIN YELLOW-LIKE PROTEIN"/>
    <property type="match status" value="1"/>
</dbReference>
<dbReference type="PANTHER" id="PTHR10009">
    <property type="entry name" value="PROTEIN YELLOW-RELATED"/>
    <property type="match status" value="1"/>
</dbReference>
<evidence type="ECO:0000313" key="3">
    <source>
        <dbReference type="EMBL" id="RFZ86038.1"/>
    </source>
</evidence>
<dbReference type="Pfam" id="PF03022">
    <property type="entry name" value="MRJP"/>
    <property type="match status" value="1"/>
</dbReference>
<organism evidence="3 4">
    <name type="scientific">Mucilaginibacter terrenus</name>
    <dbReference type="NCBI Taxonomy" id="2482727"/>
    <lineage>
        <taxon>Bacteria</taxon>
        <taxon>Pseudomonadati</taxon>
        <taxon>Bacteroidota</taxon>
        <taxon>Sphingobacteriia</taxon>
        <taxon>Sphingobacteriales</taxon>
        <taxon>Sphingobacteriaceae</taxon>
        <taxon>Mucilaginibacter</taxon>
    </lineage>
</organism>
<sequence length="347" mass="38586">MAQKSEKLIEVASFGQNQPIGVTVAPSSNRLFVSFPYHEPFLYGLTEIVDGKRVPYPDTAWNHHVLDNPDAHFVNVQDLYADDRNCLWVLDSAPAGGAAVIGNSKAKQGQFKLMKISLDDNAIKRIYTFDDLPKDKSALNDVCVDNSRELAYLSDPGLHAIIVLDLNTGKSRVVLQDDKATLAKPGLKLHLDGKDVVDAQGNPFVSNVNGIALSRDYKYFYFRAINQTKLYRIATDLLTNIKLSDAVLSKKVELAAETGICHGMISDQLGNVYLSDSPNHAIQYLSPDKKLHMLVQDDRIIWPDSFGIGNDGFLYFSASQMNRLPKYNSGEDKVAYPYAVYKVKLPQ</sequence>
<keyword evidence="4" id="KW-1185">Reference proteome</keyword>
<comment type="subcellular location">
    <subcellularLocation>
        <location evidence="1">Secreted</location>
    </subcellularLocation>
</comment>
<comment type="caution">
    <text evidence="3">The sequence shown here is derived from an EMBL/GenBank/DDBJ whole genome shotgun (WGS) entry which is preliminary data.</text>
</comment>
<protein>
    <submittedName>
        <fullName evidence="3">Gluconolactonase</fullName>
    </submittedName>
</protein>
<name>A0A3E2NYD1_9SPHI</name>
<keyword evidence="2" id="KW-0964">Secreted</keyword>
<dbReference type="OrthoDB" id="9797664at2"/>
<accession>A0A3E2NYD1</accession>
<dbReference type="InterPro" id="IPR017996">
    <property type="entry name" value="MRJP/yellow-related"/>
</dbReference>
<dbReference type="InterPro" id="IPR011042">
    <property type="entry name" value="6-blade_b-propeller_TolB-like"/>
</dbReference>
<evidence type="ECO:0000256" key="2">
    <source>
        <dbReference type="ARBA" id="ARBA00022525"/>
    </source>
</evidence>
<reference evidence="3 4" key="1">
    <citation type="submission" date="2018-08" db="EMBL/GenBank/DDBJ databases">
        <title>Mucilaginibacter terrae sp. nov., isolated from manganese diggings.</title>
        <authorList>
            <person name="Huang Y."/>
            <person name="Zhou Z."/>
        </authorList>
    </citation>
    <scope>NUCLEOTIDE SEQUENCE [LARGE SCALE GENOMIC DNA]</scope>
    <source>
        <strain evidence="3 4">ZH6</strain>
    </source>
</reference>
<dbReference type="GO" id="GO:0005576">
    <property type="term" value="C:extracellular region"/>
    <property type="evidence" value="ECO:0007669"/>
    <property type="project" value="UniProtKB-SubCell"/>
</dbReference>
<dbReference type="Proteomes" id="UP000260823">
    <property type="component" value="Unassembled WGS sequence"/>
</dbReference>
<dbReference type="SUPFAM" id="SSF63829">
    <property type="entry name" value="Calcium-dependent phosphotriesterase"/>
    <property type="match status" value="1"/>
</dbReference>
<evidence type="ECO:0000256" key="1">
    <source>
        <dbReference type="ARBA" id="ARBA00004613"/>
    </source>
</evidence>